<dbReference type="EMBL" id="LGSR01000020">
    <property type="protein sequence ID" value="KOS19290.1"/>
    <property type="molecule type" value="Genomic_DNA"/>
</dbReference>
<feature type="compositionally biased region" description="Polar residues" evidence="6">
    <location>
        <begin position="371"/>
        <end position="381"/>
    </location>
</feature>
<feature type="region of interest" description="Disordered" evidence="6">
    <location>
        <begin position="303"/>
        <end position="327"/>
    </location>
</feature>
<evidence type="ECO:0000313" key="10">
    <source>
        <dbReference type="Proteomes" id="UP000053831"/>
    </source>
</evidence>
<gene>
    <name evidence="9" type="ORF">ESCO_000445</name>
</gene>
<sequence length="381" mass="41082">MDLKTLLLTLGPNDNDDDGEGGGGGGPEFNAAPLVATCIVFLAASWLAVALRIYTRAAVIRCVKADDHLMLVSQAVFTSSCAFVLAGVRRGMGRHNAAIPTDDARVAALKWQALATISYILNMMLIKLSIGVFLLRVSVKPVYNHIIRVSLVVVVLWSLGIFVWDVFQCVPVEKQWDYRIRGGRCASPAEILAAAYAISALTIISDWLYALLPIPMLWSVKMSKQAKATVILILSLGIFASIATLIRFRFLSTLQDSDDLLYSATEAMTWTIIEPGVAIVASSLATIRPLLRALRVRGFADRAGSTTGAGPPGPARRDGDGDGDGEGARRAVTCTIRRFGPKDICLKDVEGGCFHYPRRSGGDHRGESSQDDSSPSWTTLS</sequence>
<feature type="transmembrane region" description="Helical" evidence="7">
    <location>
        <begin position="146"/>
        <end position="167"/>
    </location>
</feature>
<dbReference type="OrthoDB" id="4682787at2759"/>
<feature type="transmembrane region" description="Helical" evidence="7">
    <location>
        <begin position="230"/>
        <end position="248"/>
    </location>
</feature>
<dbReference type="STRING" id="150374.A0A0M8N3N4"/>
<comment type="subcellular location">
    <subcellularLocation>
        <location evidence="1">Membrane</location>
        <topology evidence="1">Multi-pass membrane protein</topology>
    </subcellularLocation>
</comment>
<dbReference type="GO" id="GO:0016020">
    <property type="term" value="C:membrane"/>
    <property type="evidence" value="ECO:0007669"/>
    <property type="project" value="UniProtKB-SubCell"/>
</dbReference>
<evidence type="ECO:0000256" key="4">
    <source>
        <dbReference type="ARBA" id="ARBA00023136"/>
    </source>
</evidence>
<evidence type="ECO:0000256" key="3">
    <source>
        <dbReference type="ARBA" id="ARBA00022989"/>
    </source>
</evidence>
<dbReference type="PANTHER" id="PTHR33048">
    <property type="entry name" value="PTH11-LIKE INTEGRAL MEMBRANE PROTEIN (AFU_ORTHOLOGUE AFUA_5G11245)"/>
    <property type="match status" value="1"/>
</dbReference>
<feature type="transmembrane region" description="Helical" evidence="7">
    <location>
        <begin position="31"/>
        <end position="49"/>
    </location>
</feature>
<dbReference type="Proteomes" id="UP000053831">
    <property type="component" value="Unassembled WGS sequence"/>
</dbReference>
<organism evidence="9 10">
    <name type="scientific">Escovopsis weberi</name>
    <dbReference type="NCBI Taxonomy" id="150374"/>
    <lineage>
        <taxon>Eukaryota</taxon>
        <taxon>Fungi</taxon>
        <taxon>Dikarya</taxon>
        <taxon>Ascomycota</taxon>
        <taxon>Pezizomycotina</taxon>
        <taxon>Sordariomycetes</taxon>
        <taxon>Hypocreomycetidae</taxon>
        <taxon>Hypocreales</taxon>
        <taxon>Hypocreaceae</taxon>
        <taxon>Escovopsis</taxon>
    </lineage>
</organism>
<dbReference type="PANTHER" id="PTHR33048:SF96">
    <property type="entry name" value="INTEGRAL MEMBRANE PROTEIN"/>
    <property type="match status" value="1"/>
</dbReference>
<evidence type="ECO:0000313" key="9">
    <source>
        <dbReference type="EMBL" id="KOS19290.1"/>
    </source>
</evidence>
<feature type="transmembrane region" description="Helical" evidence="7">
    <location>
        <begin position="191"/>
        <end position="218"/>
    </location>
</feature>
<feature type="transmembrane region" description="Helical" evidence="7">
    <location>
        <begin position="69"/>
        <end position="88"/>
    </location>
</feature>
<proteinExistence type="inferred from homology"/>
<evidence type="ECO:0000256" key="2">
    <source>
        <dbReference type="ARBA" id="ARBA00022692"/>
    </source>
</evidence>
<evidence type="ECO:0000256" key="7">
    <source>
        <dbReference type="SAM" id="Phobius"/>
    </source>
</evidence>
<feature type="region of interest" description="Disordered" evidence="6">
    <location>
        <begin position="356"/>
        <end position="381"/>
    </location>
</feature>
<name>A0A0M8N3N4_ESCWE</name>
<evidence type="ECO:0000256" key="1">
    <source>
        <dbReference type="ARBA" id="ARBA00004141"/>
    </source>
</evidence>
<keyword evidence="4 7" id="KW-0472">Membrane</keyword>
<feature type="transmembrane region" description="Helical" evidence="7">
    <location>
        <begin position="268"/>
        <end position="287"/>
    </location>
</feature>
<feature type="transmembrane region" description="Helical" evidence="7">
    <location>
        <begin position="108"/>
        <end position="134"/>
    </location>
</feature>
<keyword evidence="3 7" id="KW-1133">Transmembrane helix</keyword>
<evidence type="ECO:0000256" key="6">
    <source>
        <dbReference type="SAM" id="MobiDB-lite"/>
    </source>
</evidence>
<protein>
    <recommendedName>
        <fullName evidence="8">Rhodopsin domain-containing protein</fullName>
    </recommendedName>
</protein>
<dbReference type="AlphaFoldDB" id="A0A0M8N3N4"/>
<reference evidence="9 10" key="1">
    <citation type="submission" date="2015-07" db="EMBL/GenBank/DDBJ databases">
        <title>The genome of the fungus Escovopsis weberi, a specialized disease agent of ant agriculture.</title>
        <authorList>
            <person name="de Man T.J."/>
            <person name="Stajich J.E."/>
            <person name="Kubicek C.P."/>
            <person name="Chenthamara K."/>
            <person name="Atanasova L."/>
            <person name="Druzhinina I.S."/>
            <person name="Birnbaum S."/>
            <person name="Barribeau S.M."/>
            <person name="Teiling C."/>
            <person name="Suen G."/>
            <person name="Currie C."/>
            <person name="Gerardo N.M."/>
        </authorList>
    </citation>
    <scope>NUCLEOTIDE SEQUENCE [LARGE SCALE GENOMIC DNA]</scope>
</reference>
<keyword evidence="2 7" id="KW-0812">Transmembrane</keyword>
<comment type="caution">
    <text evidence="9">The sequence shown here is derived from an EMBL/GenBank/DDBJ whole genome shotgun (WGS) entry which is preliminary data.</text>
</comment>
<accession>A0A0M8N3N4</accession>
<evidence type="ECO:0000256" key="5">
    <source>
        <dbReference type="ARBA" id="ARBA00038359"/>
    </source>
</evidence>
<evidence type="ECO:0000259" key="8">
    <source>
        <dbReference type="Pfam" id="PF20684"/>
    </source>
</evidence>
<dbReference type="Pfam" id="PF20684">
    <property type="entry name" value="Fung_rhodopsin"/>
    <property type="match status" value="1"/>
</dbReference>
<dbReference type="InterPro" id="IPR052337">
    <property type="entry name" value="SAT4-like"/>
</dbReference>
<keyword evidence="10" id="KW-1185">Reference proteome</keyword>
<feature type="domain" description="Rhodopsin" evidence="8">
    <location>
        <begin position="51"/>
        <end position="292"/>
    </location>
</feature>
<dbReference type="InterPro" id="IPR049326">
    <property type="entry name" value="Rhodopsin_dom_fungi"/>
</dbReference>
<comment type="similarity">
    <text evidence="5">Belongs to the SAT4 family.</text>
</comment>